<comment type="caution">
    <text evidence="11">The sequence shown here is derived from an EMBL/GenBank/DDBJ whole genome shotgun (WGS) entry which is preliminary data.</text>
</comment>
<dbReference type="CDD" id="cd12240">
    <property type="entry name" value="RRM_NCBP2"/>
    <property type="match status" value="1"/>
</dbReference>
<keyword evidence="12" id="KW-1185">Reference proteome</keyword>
<dbReference type="GO" id="GO:0000339">
    <property type="term" value="F:RNA cap binding"/>
    <property type="evidence" value="ECO:0007669"/>
    <property type="project" value="InterPro"/>
</dbReference>
<protein>
    <recommendedName>
        <fullName evidence="8">Nuclear cap-binding protein subunit 2</fullName>
    </recommendedName>
    <alternativeName>
        <fullName evidence="8">20 kDa nuclear cap-binding protein</fullName>
    </alternativeName>
</protein>
<dbReference type="InterPro" id="IPR035979">
    <property type="entry name" value="RBD_domain_sf"/>
</dbReference>
<evidence type="ECO:0000256" key="5">
    <source>
        <dbReference type="ARBA" id="ARBA00023187"/>
    </source>
</evidence>
<accession>A0A250XPR2</accession>
<dbReference type="GO" id="GO:0005846">
    <property type="term" value="C:nuclear cap binding complex"/>
    <property type="evidence" value="ECO:0007669"/>
    <property type="project" value="InterPro"/>
</dbReference>
<evidence type="ECO:0000256" key="3">
    <source>
        <dbReference type="ARBA" id="ARBA00022664"/>
    </source>
</evidence>
<dbReference type="SUPFAM" id="SSF54928">
    <property type="entry name" value="RNA-binding domain, RBD"/>
    <property type="match status" value="1"/>
</dbReference>
<dbReference type="FunFam" id="3.30.70.330:FF:000128">
    <property type="entry name" value="Nuclear cap-binding protein subunit 2"/>
    <property type="match status" value="1"/>
</dbReference>
<feature type="compositionally biased region" description="Basic and acidic residues" evidence="9">
    <location>
        <begin position="197"/>
        <end position="212"/>
    </location>
</feature>
<comment type="subcellular location">
    <subcellularLocation>
        <location evidence="1 8">Nucleus</location>
    </subcellularLocation>
</comment>
<dbReference type="InterPro" id="IPR012677">
    <property type="entry name" value="Nucleotide-bd_a/b_plait_sf"/>
</dbReference>
<dbReference type="PROSITE" id="PS50102">
    <property type="entry name" value="RRM"/>
    <property type="match status" value="1"/>
</dbReference>
<proteinExistence type="inferred from homology"/>
<dbReference type="Pfam" id="PF00076">
    <property type="entry name" value="RRM_1"/>
    <property type="match status" value="1"/>
</dbReference>
<evidence type="ECO:0000259" key="10">
    <source>
        <dbReference type="PROSITE" id="PS50102"/>
    </source>
</evidence>
<dbReference type="OrthoDB" id="201398at2759"/>
<dbReference type="AlphaFoldDB" id="A0A250XPR2"/>
<name>A0A250XPR2_9CHLO</name>
<dbReference type="Gene3D" id="3.30.70.330">
    <property type="match status" value="1"/>
</dbReference>
<keyword evidence="3 8" id="KW-0507">mRNA processing</keyword>
<keyword evidence="4 7" id="KW-0694">RNA-binding</keyword>
<evidence type="ECO:0000256" key="8">
    <source>
        <dbReference type="RuleBase" id="RU364036"/>
    </source>
</evidence>
<dbReference type="GO" id="GO:0005634">
    <property type="term" value="C:nucleus"/>
    <property type="evidence" value="ECO:0007669"/>
    <property type="project" value="UniProtKB-SubCell"/>
</dbReference>
<evidence type="ECO:0000313" key="11">
    <source>
        <dbReference type="EMBL" id="GAX85074.1"/>
    </source>
</evidence>
<dbReference type="PANTHER" id="PTHR18847:SF0">
    <property type="entry name" value="NUCLEAR CAP-BINDING PROTEIN SUBUNIT 2"/>
    <property type="match status" value="1"/>
</dbReference>
<evidence type="ECO:0000256" key="9">
    <source>
        <dbReference type="SAM" id="MobiDB-lite"/>
    </source>
</evidence>
<dbReference type="GO" id="GO:0045292">
    <property type="term" value="P:mRNA cis splicing, via spliceosome"/>
    <property type="evidence" value="ECO:0007669"/>
    <property type="project" value="InterPro"/>
</dbReference>
<dbReference type="EMBL" id="BEGY01000148">
    <property type="protein sequence ID" value="GAX85074.1"/>
    <property type="molecule type" value="Genomic_DNA"/>
</dbReference>
<gene>
    <name evidence="11" type="ORF">CEUSTIGMA_g12494.t1</name>
</gene>
<evidence type="ECO:0000313" key="12">
    <source>
        <dbReference type="Proteomes" id="UP000232323"/>
    </source>
</evidence>
<keyword evidence="6 8" id="KW-0539">Nucleus</keyword>
<evidence type="ECO:0000256" key="6">
    <source>
        <dbReference type="ARBA" id="ARBA00023242"/>
    </source>
</evidence>
<organism evidence="11 12">
    <name type="scientific">Chlamydomonas eustigma</name>
    <dbReference type="NCBI Taxonomy" id="1157962"/>
    <lineage>
        <taxon>Eukaryota</taxon>
        <taxon>Viridiplantae</taxon>
        <taxon>Chlorophyta</taxon>
        <taxon>core chlorophytes</taxon>
        <taxon>Chlorophyceae</taxon>
        <taxon>CS clade</taxon>
        <taxon>Chlamydomonadales</taxon>
        <taxon>Chlamydomonadaceae</taxon>
        <taxon>Chlamydomonas</taxon>
    </lineage>
</organism>
<comment type="similarity">
    <text evidence="2 8">Belongs to the RRM NCBP2 family.</text>
</comment>
<dbReference type="InterPro" id="IPR034148">
    <property type="entry name" value="NCBP2_RRM"/>
</dbReference>
<dbReference type="STRING" id="1157962.A0A250XPR2"/>
<evidence type="ECO:0000256" key="1">
    <source>
        <dbReference type="ARBA" id="ARBA00004123"/>
    </source>
</evidence>
<dbReference type="InterPro" id="IPR000504">
    <property type="entry name" value="RRM_dom"/>
</dbReference>
<keyword evidence="5 8" id="KW-0508">mRNA splicing</keyword>
<feature type="region of interest" description="Disordered" evidence="9">
    <location>
        <begin position="156"/>
        <end position="212"/>
    </location>
</feature>
<dbReference type="Proteomes" id="UP000232323">
    <property type="component" value="Unassembled WGS sequence"/>
</dbReference>
<reference evidence="11 12" key="1">
    <citation type="submission" date="2017-08" db="EMBL/GenBank/DDBJ databases">
        <title>Acidophilic green algal genome provides insights into adaptation to an acidic environment.</title>
        <authorList>
            <person name="Hirooka S."/>
            <person name="Hirose Y."/>
            <person name="Kanesaki Y."/>
            <person name="Higuchi S."/>
            <person name="Fujiwara T."/>
            <person name="Onuma R."/>
            <person name="Era A."/>
            <person name="Ohbayashi R."/>
            <person name="Uzuka A."/>
            <person name="Nozaki H."/>
            <person name="Yoshikawa H."/>
            <person name="Miyagishima S.Y."/>
        </authorList>
    </citation>
    <scope>NUCLEOTIDE SEQUENCE [LARGE SCALE GENOMIC DNA]</scope>
    <source>
        <strain evidence="11 12">NIES-2499</strain>
    </source>
</reference>
<evidence type="ECO:0000256" key="7">
    <source>
        <dbReference type="PROSITE-ProRule" id="PRU00176"/>
    </source>
</evidence>
<dbReference type="PANTHER" id="PTHR18847">
    <property type="entry name" value="20 KD NUCLEAR CAP BINDING PROTEIN"/>
    <property type="match status" value="1"/>
</dbReference>
<feature type="domain" description="RRM" evidence="10">
    <location>
        <begin position="35"/>
        <end position="109"/>
    </location>
</feature>
<dbReference type="SMART" id="SM00360">
    <property type="entry name" value="RRM"/>
    <property type="match status" value="1"/>
</dbReference>
<evidence type="ECO:0000256" key="2">
    <source>
        <dbReference type="ARBA" id="ARBA00010725"/>
    </source>
</evidence>
<dbReference type="InterPro" id="IPR027157">
    <property type="entry name" value="NCBP2"/>
</dbReference>
<sequence>MSRLLKRLNPEISAYKDMRFEGDQADWERALRQSTTVYVGNLSFCTREEQIYEVFSKVGHIDKVIMGLDKNNKTPCGFCFVIYYSRRESEQCVKYLNGTVLDDRIIRVDHDWGFVEGRQWGRGRNGGQVRDEFRQDYDPQRGGWGKVKEQEYFRSQALGLDDDMTSPMPRQGDSKRRRMGSIGGLTYKAQTTLPEEENPRLRGRRESDDDDE</sequence>
<evidence type="ECO:0000256" key="4">
    <source>
        <dbReference type="ARBA" id="ARBA00022884"/>
    </source>
</evidence>